<reference evidence="2 3" key="1">
    <citation type="submission" date="2021-06" db="EMBL/GenBank/DDBJ databases">
        <title>Chromosome-level genome assembly of the red-tail catfish (Hemibagrus wyckioides).</title>
        <authorList>
            <person name="Shao F."/>
        </authorList>
    </citation>
    <scope>NUCLEOTIDE SEQUENCE [LARGE SCALE GENOMIC DNA]</scope>
    <source>
        <strain evidence="2">EC202008001</strain>
        <tissue evidence="2">Blood</tissue>
    </source>
</reference>
<dbReference type="AlphaFoldDB" id="A0A9D3NQR6"/>
<keyword evidence="1" id="KW-0732">Signal</keyword>
<dbReference type="Proteomes" id="UP000824219">
    <property type="component" value="Linkage Group LG13"/>
</dbReference>
<proteinExistence type="predicted"/>
<keyword evidence="3" id="KW-1185">Reference proteome</keyword>
<evidence type="ECO:0000313" key="3">
    <source>
        <dbReference type="Proteomes" id="UP000824219"/>
    </source>
</evidence>
<accession>A0A9D3NQR6</accession>
<evidence type="ECO:0000313" key="2">
    <source>
        <dbReference type="EMBL" id="KAG7325395.1"/>
    </source>
</evidence>
<feature type="chain" id="PRO_5038339896" evidence="1">
    <location>
        <begin position="22"/>
        <end position="89"/>
    </location>
</feature>
<protein>
    <submittedName>
        <fullName evidence="2">Uncharacterized protein</fullName>
    </submittedName>
</protein>
<comment type="caution">
    <text evidence="2">The sequence shown here is derived from an EMBL/GenBank/DDBJ whole genome shotgun (WGS) entry which is preliminary data.</text>
</comment>
<name>A0A9D3NQR6_9TELE</name>
<feature type="signal peptide" evidence="1">
    <location>
        <begin position="1"/>
        <end position="21"/>
    </location>
</feature>
<sequence length="89" mass="9616">MGVTRLPVFAVLLAVISHSFGSPVAHEYPRDTGVVLMQADNPDPVFHTLIHHPDDWKSQGALRDIPPFHLISFASPHLVCAGVHGGFLG</sequence>
<evidence type="ECO:0000256" key="1">
    <source>
        <dbReference type="SAM" id="SignalP"/>
    </source>
</evidence>
<gene>
    <name evidence="2" type="ORF">KOW79_011711</name>
</gene>
<dbReference type="EMBL" id="JAHKSW010000013">
    <property type="protein sequence ID" value="KAG7325395.1"/>
    <property type="molecule type" value="Genomic_DNA"/>
</dbReference>
<organism evidence="2 3">
    <name type="scientific">Hemibagrus wyckioides</name>
    <dbReference type="NCBI Taxonomy" id="337641"/>
    <lineage>
        <taxon>Eukaryota</taxon>
        <taxon>Metazoa</taxon>
        <taxon>Chordata</taxon>
        <taxon>Craniata</taxon>
        <taxon>Vertebrata</taxon>
        <taxon>Euteleostomi</taxon>
        <taxon>Actinopterygii</taxon>
        <taxon>Neopterygii</taxon>
        <taxon>Teleostei</taxon>
        <taxon>Ostariophysi</taxon>
        <taxon>Siluriformes</taxon>
        <taxon>Bagridae</taxon>
        <taxon>Hemibagrus</taxon>
    </lineage>
</organism>